<dbReference type="PANTHER" id="PTHR45689">
    <property type="entry name" value="I[[H]] CHANNEL, ISOFORM E"/>
    <property type="match status" value="1"/>
</dbReference>
<dbReference type="SUPFAM" id="SSF51206">
    <property type="entry name" value="cAMP-binding domain-like"/>
    <property type="match status" value="1"/>
</dbReference>
<dbReference type="InterPro" id="IPR014710">
    <property type="entry name" value="RmlC-like_jellyroll"/>
</dbReference>
<dbReference type="Proteomes" id="UP000654075">
    <property type="component" value="Unassembled WGS sequence"/>
</dbReference>
<feature type="compositionally biased region" description="Polar residues" evidence="7">
    <location>
        <begin position="1035"/>
        <end position="1051"/>
    </location>
</feature>
<dbReference type="InterPro" id="IPR012337">
    <property type="entry name" value="RNaseH-like_sf"/>
</dbReference>
<dbReference type="SUPFAM" id="SSF53098">
    <property type="entry name" value="Ribonuclease H-like"/>
    <property type="match status" value="1"/>
</dbReference>
<dbReference type="Pfam" id="PF02338">
    <property type="entry name" value="OTU"/>
    <property type="match status" value="1"/>
</dbReference>
<dbReference type="InterPro" id="IPR005821">
    <property type="entry name" value="Ion_trans_dom"/>
</dbReference>
<evidence type="ECO:0000256" key="7">
    <source>
        <dbReference type="SAM" id="MobiDB-lite"/>
    </source>
</evidence>
<evidence type="ECO:0000256" key="5">
    <source>
        <dbReference type="ARBA" id="ARBA00023065"/>
    </source>
</evidence>
<feature type="compositionally biased region" description="Basic and acidic residues" evidence="7">
    <location>
        <begin position="1197"/>
        <end position="1206"/>
    </location>
</feature>
<name>A0A813FUV6_POLGL</name>
<sequence length="3137" mass="342296">MFQALLDQALAKIARGHEEELRRVTEALCTENASLTRQLARMQMLLSSASQLPSADAPPTPAPLEIPIPEPQGPQFGVAENRSPGSSAACDQRNAGDQILGGELQGTPSNQGMSALVKPDGNQALDLPGAVDQGDRSALSAVPNSEIERNRPATASTAPVVLQSSSVQLLQEPDAPHSPMERRTILSRRSSSRTTNSQSAEQLQGCISDKSDAQGSNNKKAALMTPAARDDAHGTVIVQLVWQQDRASARRALGSRRRSSLGSGLERIRSATTVTLDTKVMNLGSNKRVAFEVVGLLLILYDLVWWPAQVFGFASNPFTRAILWLSSAFWACDLIVSFFVGVTIIDQGLIEMRVSKIARHYARTWLPVDLSLVLLDWTLNALVLLSHQEVADFGGGTFLEKAQLLRLLRLLRLFKASGFISALSDRIQSEATRILVRVLKLLIFIMLINHLIACSWYEIGINDIEREDTWVKAYDLKEKEAVYAYTRMSAEARYVNEAQWKGQRSKPAQAVRAWMRKFVPEEVSKRVHDLWGYKEEKGVDGGHAIVTGLLRVESTQVKALIRHSGQGGWYVEPLRWADPAPEPCNVDWVKRVEDESGPEYAARVQAIAGDLGIARGERSLGVRKTRGEESQSRSRAWRISGAPKAWNEIPIIEALTAAGLQDVRKISRRNLGKSTEWWMQATGAHDVDFLEIEKDAATIVAAAAGIRRRPRVNQRRLPSEGRVVYRAASPDGKDDVTMSDDKDDKDGKDGKDGNDGKDVKDGNDGNDGKDGKDDAKRPARSGHSPPPKRRAVGEEGLGDPDKPKSHRSVRAALVAHLRRHEQNYKDWWDGKAPASGDVKCKSWEVYLEELAKDGAWGGALEVAAAAVHYDRPVVVFQPQGQPEIYNSKGKGNAMALWLQSQHWEPLHGRVYKEDLAKATKGQMQGRRGGGGGGGGSVRSGRSGATAASALASFGGSNLRRKADSCDDEASEIISVAQTASRGRSRSSKALSASSFNSAGTGRTRHSALPASSVSKRGVAKQHAAPAVRGARATSAGRSTGIVASSPSSTRTGRARLSVCPASPGSMTAAKQHTVTERPDKRAAASSPSSARTGRTRLSAFPASPGARTAAKQHTVTERPGKRAAASSSSSARAGRTTLSAFPASPGARTAAKQRTVTERPGKPAAASSPSSARAGRTRLSAVPASPGSRRTTAKQRAATERPDSRNVKAPSRRNRAGSPKTSPRTAPASPGSRRTTAKQRPVTVGPGARNVSAGRTPKREATESARGYADSVATIEAFDLDEPEDEVPVLAQEAGPKPLGRQQARRRPAKRRTKTKWWIQEKQRHVSAWHPAEAASLDIDRKQLCVVRELAEGEEVAWKCPLCTQGLPSGTLASTTAGAYGRRVRRLLKHPEADAKLFNLKGTARQQAGVTRCNTAWLNAIAARRLASLVRGDGLEHEVSMFRWPAGCRKGRSDIICNKCKHVRRSVKQLAKLPCELINVGHKGCPRAALLQRLQLQADSAEAQAAAPNRYGMRIAAMNVQTLVAKLALVIAIAEEYSIDILFLQETRLGPDTELAAMLAAKKAGWQLCVGPRSVDAAGSPTAGVAVLSRWPVERMGPPPGVACGGRAMRVRVRRPHKRHLEACNLYLRASDPAAAVDLGEALLKAGAEGGEDRIFIGDWNRTMEEAPAAQALANGALHAADDVGGLADHDLVVYELESDALELPSRRRAPARLQTKSKVETEDWEELWQRHDGNYRQALREGNAQRAWTILSDVAEQLLLQGDAAPRKRSAVPRPTQAAVAHSRPEVLQGVRERRLRRLARRVKEFQRDTAQPRLRRKVNEAGAELAKRHPELAGREWMVSADHDLLCQLADEQAARDGRERIQRWCAKMEEDEIALMRWIKAARTGGTQETDTSTPTHPQLKAEFKAEEWKKVWNPPTLPTDSAVDPFMSWVPEGGFHCPVIRLTSSHLKHVARKAVGKSAGPDEWTADAWMCLLDEFFERLAEVWNLVLDGAELPEPWLEVRCVLIPKAEGGVRPISVAALAWRIGMASVLRMVQPWVEQWAPEELVGGLSKRSADELHERLQSAIADALARRATLAGAKLDVKKCFDSVKPDQACYIWRRLGAPEQLVSVISRFYSGHRRWMEWQGACARAPVSCTRGLLQGCPASGLLLAAMMAVWTEHLRQECPDVEVGVFVDDRTLWVESNAPDVELETALDKAAQVDAAMGLELRPDKGELFATANKGRKNLHELSRRVGPVREHFKLLGLRYNTTNGKRTPVEARAVAIVAARLRRIPKAVKSRWKRIKMVRALVLPMVTFTGAWTRPTKDQIAKWRSAVETAVLGRIMPGRSRFLVWAALLGPQVDPDFMIDMAALRHEQWRARRRAANHQLQQDAATACGRMREVAAKWGWTHLLPGQFDTKTGILELGWDGEATIKSAAARGWEAMLWKQEPRARDDSTTALHSVGHPGLGARKAWLNGDGGVFGPRVEAALGTGRDGRYHSKILGEECFCSCGEVNPGRRHLTWHCGGRTAGMLRMPSNGGEEGLLVVTAPNPGRARARHGAREHSVGLAQALGQESLRLHGAAVLVAADGGSQGKVADERVAAWGVALAGHSEGGSVPGMDQTSAAAELWALIELLRAAAAALAPLIVIIDNKGVANRAAALARGLTRVSRAAPQAWAEVRELLALISGTSVHWVPSHGKHPEWSPPGGHLDRIWRELNDRADGEASRLAERRWAERVSEREAVAGAKDWSRRALCTQLAALAAFGRLVNPEVVPVNELERSFTIVVLMSAMVIFSSFISTITYAMNQLKNLNSERNAELVKLRRFFSENRVSASLVSRISSCIHQSTKLTSSRVHGEDISILELLPASLKCDLAEEVYAPTLCVHPLLLTWAEYYPRESKRLFVAARSFSLGTKHELFHAGQVAENLYFLSSGQMVFVRDDRELQHEPPAFVSPGQWLAEPAMWIKWKHVGQSSSAENCELVLLPCDAAARILSRSNASSYAGARRYAQTFAAYFAKQPDRLSDAMVSTAFIKEEREMLRQEAANATTSTTGIAFKKRRTVSFILAPDAIIEQPHKTLTALHERVRKYSADGQNRKDILAIGSSDNCSSDDSVVPAVAAISPVVAQNSATPLFAFVVPGIASAFRNLTQGSL</sequence>
<comment type="subcellular location">
    <subcellularLocation>
        <location evidence="1">Membrane</location>
        <topology evidence="1">Multi-pass membrane protein</topology>
    </subcellularLocation>
</comment>
<feature type="region of interest" description="Disordered" evidence="7">
    <location>
        <begin position="976"/>
        <end position="1268"/>
    </location>
</feature>
<feature type="domain" description="OTU" evidence="10">
    <location>
        <begin position="712"/>
        <end position="909"/>
    </location>
</feature>
<dbReference type="InterPro" id="IPR018490">
    <property type="entry name" value="cNMP-bd_dom_sf"/>
</dbReference>
<protein>
    <recommendedName>
        <fullName evidence="14">Ion transport domain-containing protein</fullName>
    </recommendedName>
</protein>
<evidence type="ECO:0000259" key="10">
    <source>
        <dbReference type="PROSITE" id="PS50802"/>
    </source>
</evidence>
<feature type="compositionally biased region" description="Low complexity" evidence="7">
    <location>
        <begin position="1083"/>
        <end position="1096"/>
    </location>
</feature>
<dbReference type="SUPFAM" id="SSF81324">
    <property type="entry name" value="Voltage-gated potassium channels"/>
    <property type="match status" value="1"/>
</dbReference>
<comment type="caution">
    <text evidence="12">The sequence shown here is derived from an EMBL/GenBank/DDBJ whole genome shotgun (WGS) entry which is preliminary data.</text>
</comment>
<feature type="compositionally biased region" description="Basic and acidic residues" evidence="7">
    <location>
        <begin position="731"/>
        <end position="777"/>
    </location>
</feature>
<dbReference type="Gene3D" id="3.60.10.10">
    <property type="entry name" value="Endonuclease/exonuclease/phosphatase"/>
    <property type="match status" value="1"/>
</dbReference>
<dbReference type="Gene3D" id="1.10.287.70">
    <property type="match status" value="1"/>
</dbReference>
<feature type="region of interest" description="Disordered" evidence="7">
    <location>
        <begin position="98"/>
        <end position="219"/>
    </location>
</feature>
<dbReference type="InterPro" id="IPR003323">
    <property type="entry name" value="OTU_dom"/>
</dbReference>
<dbReference type="SUPFAM" id="SSF56219">
    <property type="entry name" value="DNase I-like"/>
    <property type="match status" value="1"/>
</dbReference>
<evidence type="ECO:0000256" key="1">
    <source>
        <dbReference type="ARBA" id="ARBA00004141"/>
    </source>
</evidence>
<dbReference type="GO" id="GO:0003254">
    <property type="term" value="P:regulation of membrane depolarization"/>
    <property type="evidence" value="ECO:0007669"/>
    <property type="project" value="TreeGrafter"/>
</dbReference>
<feature type="compositionally biased region" description="Basic residues" evidence="7">
    <location>
        <begin position="1303"/>
        <end position="1315"/>
    </location>
</feature>
<feature type="transmembrane region" description="Helical" evidence="8">
    <location>
        <begin position="289"/>
        <end position="309"/>
    </location>
</feature>
<feature type="compositionally biased region" description="Basic and acidic residues" evidence="7">
    <location>
        <begin position="1073"/>
        <end position="1082"/>
    </location>
</feature>
<dbReference type="CDD" id="cd00038">
    <property type="entry name" value="CAP_ED"/>
    <property type="match status" value="1"/>
</dbReference>
<dbReference type="Gene3D" id="3.90.70.80">
    <property type="match status" value="1"/>
</dbReference>
<reference evidence="12" key="1">
    <citation type="submission" date="2021-02" db="EMBL/GenBank/DDBJ databases">
        <authorList>
            <person name="Dougan E. K."/>
            <person name="Rhodes N."/>
            <person name="Thang M."/>
            <person name="Chan C."/>
        </authorList>
    </citation>
    <scope>NUCLEOTIDE SEQUENCE</scope>
</reference>
<dbReference type="Pfam" id="PF00520">
    <property type="entry name" value="Ion_trans"/>
    <property type="match status" value="1"/>
</dbReference>
<feature type="transmembrane region" description="Helical" evidence="8">
    <location>
        <begin position="434"/>
        <end position="452"/>
    </location>
</feature>
<dbReference type="InterPro" id="IPR036691">
    <property type="entry name" value="Endo/exonu/phosph_ase_sf"/>
</dbReference>
<dbReference type="PROSITE" id="PS50042">
    <property type="entry name" value="CNMP_BINDING_3"/>
    <property type="match status" value="1"/>
</dbReference>
<evidence type="ECO:0000259" key="9">
    <source>
        <dbReference type="PROSITE" id="PS50042"/>
    </source>
</evidence>
<keyword evidence="13" id="KW-1185">Reference proteome</keyword>
<dbReference type="OMA" id="KPREERC"/>
<dbReference type="EMBL" id="CAJNNV010026241">
    <property type="protein sequence ID" value="CAE8617662.1"/>
    <property type="molecule type" value="Genomic_DNA"/>
</dbReference>
<feature type="region of interest" description="Disordered" evidence="7">
    <location>
        <begin position="712"/>
        <end position="807"/>
    </location>
</feature>
<keyword evidence="2" id="KW-0813">Transport</keyword>
<feature type="compositionally biased region" description="Low complexity" evidence="7">
    <location>
        <begin position="1122"/>
        <end position="1133"/>
    </location>
</feature>
<feature type="region of interest" description="Disordered" evidence="7">
    <location>
        <begin position="919"/>
        <end position="942"/>
    </location>
</feature>
<dbReference type="InterPro" id="IPR036397">
    <property type="entry name" value="RNaseH_sf"/>
</dbReference>
<evidence type="ECO:0000259" key="11">
    <source>
        <dbReference type="PROSITE" id="PS50878"/>
    </source>
</evidence>
<dbReference type="Gene3D" id="2.60.120.10">
    <property type="entry name" value="Jelly Rolls"/>
    <property type="match status" value="1"/>
</dbReference>
<evidence type="ECO:0000256" key="2">
    <source>
        <dbReference type="ARBA" id="ARBA00022448"/>
    </source>
</evidence>
<feature type="compositionally biased region" description="Low complexity" evidence="7">
    <location>
        <begin position="987"/>
        <end position="998"/>
    </location>
</feature>
<dbReference type="Gene3D" id="3.30.420.10">
    <property type="entry name" value="Ribonuclease H-like superfamily/Ribonuclease H"/>
    <property type="match status" value="1"/>
</dbReference>
<keyword evidence="6 8" id="KW-0472">Membrane</keyword>
<feature type="domain" description="Reverse transcriptase" evidence="11">
    <location>
        <begin position="1990"/>
        <end position="2251"/>
    </location>
</feature>
<keyword evidence="3 8" id="KW-0812">Transmembrane</keyword>
<evidence type="ECO:0000313" key="12">
    <source>
        <dbReference type="EMBL" id="CAE8617662.1"/>
    </source>
</evidence>
<accession>A0A813FUV6</accession>
<dbReference type="Pfam" id="PF03372">
    <property type="entry name" value="Exo_endo_phos"/>
    <property type="match status" value="1"/>
</dbReference>
<feature type="compositionally biased region" description="Gly residues" evidence="7">
    <location>
        <begin position="926"/>
        <end position="937"/>
    </location>
</feature>
<dbReference type="Pfam" id="PF00078">
    <property type="entry name" value="RVT_1"/>
    <property type="match status" value="1"/>
</dbReference>
<organism evidence="12 13">
    <name type="scientific">Polarella glacialis</name>
    <name type="common">Dinoflagellate</name>
    <dbReference type="NCBI Taxonomy" id="89957"/>
    <lineage>
        <taxon>Eukaryota</taxon>
        <taxon>Sar</taxon>
        <taxon>Alveolata</taxon>
        <taxon>Dinophyceae</taxon>
        <taxon>Suessiales</taxon>
        <taxon>Suessiaceae</taxon>
        <taxon>Polarella</taxon>
    </lineage>
</organism>
<dbReference type="PROSITE" id="PS50802">
    <property type="entry name" value="OTU"/>
    <property type="match status" value="1"/>
</dbReference>
<evidence type="ECO:0000256" key="4">
    <source>
        <dbReference type="ARBA" id="ARBA00022989"/>
    </source>
</evidence>
<dbReference type="GO" id="GO:0003676">
    <property type="term" value="F:nucleic acid binding"/>
    <property type="evidence" value="ECO:0007669"/>
    <property type="project" value="InterPro"/>
</dbReference>
<dbReference type="GO" id="GO:0098855">
    <property type="term" value="C:HCN channel complex"/>
    <property type="evidence" value="ECO:0007669"/>
    <property type="project" value="TreeGrafter"/>
</dbReference>
<feature type="compositionally biased region" description="Low complexity" evidence="7">
    <location>
        <begin position="1163"/>
        <end position="1172"/>
    </location>
</feature>
<feature type="region of interest" description="Disordered" evidence="7">
    <location>
        <begin position="1291"/>
        <end position="1315"/>
    </location>
</feature>
<dbReference type="GO" id="GO:0005249">
    <property type="term" value="F:voltage-gated potassium channel activity"/>
    <property type="evidence" value="ECO:0007669"/>
    <property type="project" value="TreeGrafter"/>
</dbReference>
<dbReference type="CDD" id="cd22744">
    <property type="entry name" value="OTU"/>
    <property type="match status" value="1"/>
</dbReference>
<evidence type="ECO:0000256" key="3">
    <source>
        <dbReference type="ARBA" id="ARBA00022692"/>
    </source>
</evidence>
<evidence type="ECO:0000256" key="8">
    <source>
        <dbReference type="SAM" id="Phobius"/>
    </source>
</evidence>
<evidence type="ECO:0000313" key="13">
    <source>
        <dbReference type="Proteomes" id="UP000654075"/>
    </source>
</evidence>
<feature type="domain" description="Cyclic nucleotide-binding" evidence="9">
    <location>
        <begin position="2902"/>
        <end position="2978"/>
    </location>
</feature>
<gene>
    <name evidence="12" type="ORF">PGLA1383_LOCUS35324</name>
</gene>
<dbReference type="InterPro" id="IPR051413">
    <property type="entry name" value="K/Na_HCN_channel"/>
</dbReference>
<dbReference type="GO" id="GO:0035725">
    <property type="term" value="P:sodium ion transmembrane transport"/>
    <property type="evidence" value="ECO:0007669"/>
    <property type="project" value="TreeGrafter"/>
</dbReference>
<dbReference type="OrthoDB" id="449148at2759"/>
<evidence type="ECO:0008006" key="14">
    <source>
        <dbReference type="Google" id="ProtNLM"/>
    </source>
</evidence>
<keyword evidence="4 8" id="KW-1133">Transmembrane helix</keyword>
<feature type="transmembrane region" description="Helical" evidence="8">
    <location>
        <begin position="321"/>
        <end position="345"/>
    </location>
</feature>
<dbReference type="InterPro" id="IPR000595">
    <property type="entry name" value="cNMP-bd_dom"/>
</dbReference>
<dbReference type="InterPro" id="IPR000477">
    <property type="entry name" value="RT_dom"/>
</dbReference>
<dbReference type="GO" id="GO:0003824">
    <property type="term" value="F:catalytic activity"/>
    <property type="evidence" value="ECO:0007669"/>
    <property type="project" value="InterPro"/>
</dbReference>
<keyword evidence="5" id="KW-0406">Ion transport</keyword>
<proteinExistence type="predicted"/>
<feature type="compositionally biased region" description="Low complexity" evidence="7">
    <location>
        <begin position="187"/>
        <end position="199"/>
    </location>
</feature>
<evidence type="ECO:0000256" key="6">
    <source>
        <dbReference type="ARBA" id="ARBA00023136"/>
    </source>
</evidence>
<feature type="compositionally biased region" description="Low complexity" evidence="7">
    <location>
        <begin position="160"/>
        <end position="171"/>
    </location>
</feature>
<dbReference type="InterPro" id="IPR005135">
    <property type="entry name" value="Endo/exonuclease/phosphatase"/>
</dbReference>
<dbReference type="PROSITE" id="PS50878">
    <property type="entry name" value="RT_POL"/>
    <property type="match status" value="1"/>
</dbReference>
<dbReference type="PANTHER" id="PTHR45689:SF5">
    <property type="entry name" value="I[[H]] CHANNEL, ISOFORM E"/>
    <property type="match status" value="1"/>
</dbReference>